<sequence length="34" mass="3839">MLKRRALILIELCRKVRSKRSFSGSAFTTTSHGS</sequence>
<reference evidence="1" key="2">
    <citation type="journal article" date="2015" name="Data Brief">
        <title>Shoot transcriptome of the giant reed, Arundo donax.</title>
        <authorList>
            <person name="Barrero R.A."/>
            <person name="Guerrero F.D."/>
            <person name="Moolhuijzen P."/>
            <person name="Goolsby J.A."/>
            <person name="Tidwell J."/>
            <person name="Bellgard S.E."/>
            <person name="Bellgard M.I."/>
        </authorList>
    </citation>
    <scope>NUCLEOTIDE SEQUENCE</scope>
    <source>
        <tissue evidence="1">Shoot tissue taken approximately 20 cm above the soil surface</tissue>
    </source>
</reference>
<accession>A0A0A9CNI4</accession>
<protein>
    <submittedName>
        <fullName evidence="1">Uncharacterized protein</fullName>
    </submittedName>
</protein>
<name>A0A0A9CNI4_ARUDO</name>
<organism evidence="1">
    <name type="scientific">Arundo donax</name>
    <name type="common">Giant reed</name>
    <name type="synonym">Donax arundinaceus</name>
    <dbReference type="NCBI Taxonomy" id="35708"/>
    <lineage>
        <taxon>Eukaryota</taxon>
        <taxon>Viridiplantae</taxon>
        <taxon>Streptophyta</taxon>
        <taxon>Embryophyta</taxon>
        <taxon>Tracheophyta</taxon>
        <taxon>Spermatophyta</taxon>
        <taxon>Magnoliopsida</taxon>
        <taxon>Liliopsida</taxon>
        <taxon>Poales</taxon>
        <taxon>Poaceae</taxon>
        <taxon>PACMAD clade</taxon>
        <taxon>Arundinoideae</taxon>
        <taxon>Arundineae</taxon>
        <taxon>Arundo</taxon>
    </lineage>
</organism>
<evidence type="ECO:0000313" key="1">
    <source>
        <dbReference type="EMBL" id="JAD73062.1"/>
    </source>
</evidence>
<proteinExistence type="predicted"/>
<dbReference type="AlphaFoldDB" id="A0A0A9CNI4"/>
<reference evidence="1" key="1">
    <citation type="submission" date="2014-09" db="EMBL/GenBank/DDBJ databases">
        <authorList>
            <person name="Magalhaes I.L.F."/>
            <person name="Oliveira U."/>
            <person name="Santos F.R."/>
            <person name="Vidigal T.H.D.A."/>
            <person name="Brescovit A.D."/>
            <person name="Santos A.J."/>
        </authorList>
    </citation>
    <scope>NUCLEOTIDE SEQUENCE</scope>
    <source>
        <tissue evidence="1">Shoot tissue taken approximately 20 cm above the soil surface</tissue>
    </source>
</reference>
<dbReference type="EMBL" id="GBRH01224833">
    <property type="protein sequence ID" value="JAD73062.1"/>
    <property type="molecule type" value="Transcribed_RNA"/>
</dbReference>